<evidence type="ECO:0000256" key="2">
    <source>
        <dbReference type="ARBA" id="ARBA00022448"/>
    </source>
</evidence>
<dbReference type="EMBL" id="LHUQ01000002">
    <property type="protein sequence ID" value="KON65816.1"/>
    <property type="molecule type" value="Genomic_DNA"/>
</dbReference>
<dbReference type="PANTHER" id="PTHR43337">
    <property type="entry name" value="XANTHINE/URACIL PERMEASE C887.17-RELATED"/>
    <property type="match status" value="1"/>
</dbReference>
<evidence type="ECO:0000256" key="3">
    <source>
        <dbReference type="SAM" id="Phobius"/>
    </source>
</evidence>
<dbReference type="OrthoDB" id="9808458at2"/>
<keyword evidence="5" id="KW-1185">Reference proteome</keyword>
<evidence type="ECO:0000313" key="5">
    <source>
        <dbReference type="Proteomes" id="UP000037566"/>
    </source>
</evidence>
<dbReference type="GO" id="GO:0005886">
    <property type="term" value="C:plasma membrane"/>
    <property type="evidence" value="ECO:0007669"/>
    <property type="project" value="TreeGrafter"/>
</dbReference>
<evidence type="ECO:0000256" key="1">
    <source>
        <dbReference type="ARBA" id="ARBA00004127"/>
    </source>
</evidence>
<name>A0A0M0ELI5_KOMEU</name>
<keyword evidence="2" id="KW-0813">Transport</keyword>
<reference evidence="4" key="1">
    <citation type="submission" date="2015-08" db="EMBL/GenBank/DDBJ databases">
        <title>Draft genome sequence of Komagataeibacter europaeus CECT 8546 a cellulose producer strain from vinegar produced by the traditional method.</title>
        <authorList>
            <person name="Poehlein A."/>
            <person name="Valera M.J."/>
            <person name="Haack F.S."/>
            <person name="Mas A."/>
            <person name="Daniel R."/>
            <person name="Streit W.R."/>
            <person name="Mateo E."/>
        </authorList>
    </citation>
    <scope>NUCLEOTIDE SEQUENCE [LARGE SCALE GENOMIC DNA]</scope>
    <source>
        <strain evidence="4">CECT 8546</strain>
    </source>
</reference>
<comment type="subcellular location">
    <subcellularLocation>
        <location evidence="1">Endomembrane system</location>
        <topology evidence="1">Multi-pass membrane protein</topology>
    </subcellularLocation>
</comment>
<feature type="transmembrane region" description="Helical" evidence="3">
    <location>
        <begin position="72"/>
        <end position="91"/>
    </location>
</feature>
<dbReference type="GO" id="GO:0005345">
    <property type="term" value="F:purine nucleobase transmembrane transporter activity"/>
    <property type="evidence" value="ECO:0007669"/>
    <property type="project" value="TreeGrafter"/>
</dbReference>
<keyword evidence="3" id="KW-0812">Transmembrane</keyword>
<dbReference type="Proteomes" id="UP000037566">
    <property type="component" value="Unassembled WGS sequence"/>
</dbReference>
<sequence length="149" mass="15689">MIADLAVTTPVGGILFACLPLSNVRQHIVRGFPASTHIGLQVGVGLFIADLGLRSGRLVVTDIDGDIAFGNLRSPVVVVIFLSLLLIAALVATRVRGAMLLSIMAVTVAGLFIQTAPGHFMTVPPARVVALPHIPTAYFIAFDTTVFFP</sequence>
<protein>
    <submittedName>
        <fullName evidence="4">Guanine/hypoxanthine permease PbuO</fullName>
    </submittedName>
</protein>
<dbReference type="GO" id="GO:0012505">
    <property type="term" value="C:endomembrane system"/>
    <property type="evidence" value="ECO:0007669"/>
    <property type="project" value="UniProtKB-SubCell"/>
</dbReference>
<dbReference type="InterPro" id="IPR045018">
    <property type="entry name" value="Azg-like"/>
</dbReference>
<dbReference type="PANTHER" id="PTHR43337:SF1">
    <property type="entry name" value="XANTHINE_URACIL PERMEASE C887.17-RELATED"/>
    <property type="match status" value="1"/>
</dbReference>
<comment type="caution">
    <text evidence="4">The sequence shown here is derived from an EMBL/GenBank/DDBJ whole genome shotgun (WGS) entry which is preliminary data.</text>
</comment>
<accession>A0A0M0ELI5</accession>
<dbReference type="PATRIC" id="fig|33995.3.peg.555"/>
<dbReference type="AlphaFoldDB" id="A0A0M0ELI5"/>
<proteinExistence type="predicted"/>
<feature type="transmembrane region" description="Helical" evidence="3">
    <location>
        <begin position="128"/>
        <end position="148"/>
    </location>
</feature>
<gene>
    <name evidence="4" type="primary">pbuO</name>
    <name evidence="4" type="ORF">KOEU_05030</name>
</gene>
<dbReference type="STRING" id="33995.KOEU_05030"/>
<keyword evidence="3" id="KW-1133">Transmembrane helix</keyword>
<keyword evidence="3" id="KW-0472">Membrane</keyword>
<organism evidence="4 5">
    <name type="scientific">Komagataeibacter europaeus</name>
    <name type="common">Gluconacetobacter europaeus</name>
    <dbReference type="NCBI Taxonomy" id="33995"/>
    <lineage>
        <taxon>Bacteria</taxon>
        <taxon>Pseudomonadati</taxon>
        <taxon>Pseudomonadota</taxon>
        <taxon>Alphaproteobacteria</taxon>
        <taxon>Acetobacterales</taxon>
        <taxon>Acetobacteraceae</taxon>
        <taxon>Komagataeibacter</taxon>
    </lineage>
</organism>
<evidence type="ECO:0000313" key="4">
    <source>
        <dbReference type="EMBL" id="KON65816.1"/>
    </source>
</evidence>
<dbReference type="RefSeq" id="WP_053322835.1">
    <property type="nucleotide sequence ID" value="NZ_LHUQ01000002.1"/>
</dbReference>
<feature type="transmembrane region" description="Helical" evidence="3">
    <location>
        <begin position="98"/>
        <end position="116"/>
    </location>
</feature>